<sequence>MGRGSDRKTTGRLLSPLNTSKNKKSLTTTPIDFQRK</sequence>
<accession>A0A8S5LNC6</accession>
<name>A0A8S5LNC6_9CAUD</name>
<protein>
    <submittedName>
        <fullName evidence="2">Uncharacterized protein</fullName>
    </submittedName>
</protein>
<evidence type="ECO:0000256" key="1">
    <source>
        <dbReference type="SAM" id="MobiDB-lite"/>
    </source>
</evidence>
<organism evidence="2">
    <name type="scientific">Siphoviridae sp. ctbQZ1</name>
    <dbReference type="NCBI Taxonomy" id="2827581"/>
    <lineage>
        <taxon>Viruses</taxon>
        <taxon>Duplodnaviria</taxon>
        <taxon>Heunggongvirae</taxon>
        <taxon>Uroviricota</taxon>
        <taxon>Caudoviricetes</taxon>
    </lineage>
</organism>
<dbReference type="EMBL" id="BK015881">
    <property type="protein sequence ID" value="DAD71351.1"/>
    <property type="molecule type" value="Genomic_DNA"/>
</dbReference>
<proteinExistence type="predicted"/>
<evidence type="ECO:0000313" key="2">
    <source>
        <dbReference type="EMBL" id="DAD71351.1"/>
    </source>
</evidence>
<reference evidence="2" key="1">
    <citation type="journal article" date="2021" name="Proc. Natl. Acad. Sci. U.S.A.">
        <title>A Catalog of Tens of Thousands of Viruses from Human Metagenomes Reveals Hidden Associations with Chronic Diseases.</title>
        <authorList>
            <person name="Tisza M.J."/>
            <person name="Buck C.B."/>
        </authorList>
    </citation>
    <scope>NUCLEOTIDE SEQUENCE</scope>
    <source>
        <strain evidence="2">CtbQZ1</strain>
    </source>
</reference>
<feature type="region of interest" description="Disordered" evidence="1">
    <location>
        <begin position="1"/>
        <end position="36"/>
    </location>
</feature>
<feature type="compositionally biased region" description="Low complexity" evidence="1">
    <location>
        <begin position="17"/>
        <end position="29"/>
    </location>
</feature>